<dbReference type="KEGG" id="prz:GZH47_06705"/>
<name>A0A6C0NWR4_9BACL</name>
<evidence type="ECO:0000313" key="1">
    <source>
        <dbReference type="EMBL" id="QHW30571.1"/>
    </source>
</evidence>
<evidence type="ECO:0000313" key="2">
    <source>
        <dbReference type="Proteomes" id="UP000479114"/>
    </source>
</evidence>
<keyword evidence="2" id="KW-1185">Reference proteome</keyword>
<dbReference type="Proteomes" id="UP000479114">
    <property type="component" value="Chromosome"/>
</dbReference>
<protein>
    <recommendedName>
        <fullName evidence="3">LytTR family transcriptional regulator</fullName>
    </recommendedName>
</protein>
<accession>A0A6C0NWR4</accession>
<dbReference type="EMBL" id="CP048286">
    <property type="protein sequence ID" value="QHW30571.1"/>
    <property type="molecule type" value="Genomic_DNA"/>
</dbReference>
<dbReference type="RefSeq" id="WP_162639365.1">
    <property type="nucleotide sequence ID" value="NZ_CP048286.1"/>
</dbReference>
<sequence length="116" mass="13347">MMNVIAEETHSIYENFEVEKDIYYFKVGRLGLVSFHGRNYNIKKSITADQLNNYISSGHFVKVSSNCYVNARKVLSITDGLICFDRGYSEANQIHIPKWRQNGIKNQLSAHKPMAM</sequence>
<evidence type="ECO:0008006" key="3">
    <source>
        <dbReference type="Google" id="ProtNLM"/>
    </source>
</evidence>
<gene>
    <name evidence="1" type="ORF">GZH47_06705</name>
</gene>
<reference evidence="1 2" key="1">
    <citation type="submission" date="2020-02" db="EMBL/GenBank/DDBJ databases">
        <title>Paenibacillus sp. nov., isolated from rhizosphere soil of tomato.</title>
        <authorList>
            <person name="Weon H.-Y."/>
            <person name="Lee S.A."/>
        </authorList>
    </citation>
    <scope>NUCLEOTIDE SEQUENCE [LARGE SCALE GENOMIC DNA]</scope>
    <source>
        <strain evidence="1 2">14171R-81</strain>
    </source>
</reference>
<dbReference type="AlphaFoldDB" id="A0A6C0NWR4"/>
<proteinExistence type="predicted"/>
<organism evidence="1 2">
    <name type="scientific">Paenibacillus rhizovicinus</name>
    <dbReference type="NCBI Taxonomy" id="2704463"/>
    <lineage>
        <taxon>Bacteria</taxon>
        <taxon>Bacillati</taxon>
        <taxon>Bacillota</taxon>
        <taxon>Bacilli</taxon>
        <taxon>Bacillales</taxon>
        <taxon>Paenibacillaceae</taxon>
        <taxon>Paenibacillus</taxon>
    </lineage>
</organism>